<evidence type="ECO:0000256" key="5">
    <source>
        <dbReference type="ARBA" id="ARBA00005536"/>
    </source>
</evidence>
<evidence type="ECO:0000256" key="4">
    <source>
        <dbReference type="ARBA" id="ARBA00004541"/>
    </source>
</evidence>
<comment type="function">
    <text evidence="15">ESCRT-III-like protein involved in cytokinesis, nuclear envelope reassembly and endosomal tubulation. Is required for efficient abscission during cytokinesis. Involved in recruiting VPS4A and/or VPS4B to the midbody of dividing cells. During late anaphase, involved in nuclear envelope reassembly and mitotic spindle disassembly together with the ESCRT-III complex: IST1 acts by mediating the recruitment of SPAST to the nuclear membrane, leading to microtubule severing. Recruited to the reforming nuclear envelope (NE) during anaphase by LEMD2. Regulates early endosomal tubulation together with the ESCRT-III complex by mediating the recruitment of SPAST.</text>
</comment>
<evidence type="ECO:0000256" key="12">
    <source>
        <dbReference type="ARBA" id="ARBA00023306"/>
    </source>
</evidence>
<dbReference type="GO" id="GO:0031410">
    <property type="term" value="C:cytoplasmic vesicle"/>
    <property type="evidence" value="ECO:0007669"/>
    <property type="project" value="UniProtKB-SubCell"/>
</dbReference>
<evidence type="ECO:0000256" key="16">
    <source>
        <dbReference type="ARBA" id="ARBA00046920"/>
    </source>
</evidence>
<gene>
    <name evidence="19" type="primary">LOC106152094</name>
</gene>
<comment type="similarity">
    <text evidence="5">Belongs to the IST1 family.</text>
</comment>
<dbReference type="Proteomes" id="UP000085678">
    <property type="component" value="Unplaced"/>
</dbReference>
<dbReference type="KEGG" id="lak:106152094"/>
<comment type="subcellular location">
    <subcellularLocation>
        <location evidence="3">Cytoplasm</location>
        <location evidence="3">Cytoskeleton</location>
        <location evidence="3">Microtubule organizing center</location>
        <location evidence="3">Centrosome</location>
    </subcellularLocation>
    <subcellularLocation>
        <location evidence="4">Cytoplasmic vesicle</location>
    </subcellularLocation>
    <subcellularLocation>
        <location evidence="1">Midbody</location>
    </subcellularLocation>
    <subcellularLocation>
        <location evidence="2">Nucleus envelope</location>
    </subcellularLocation>
</comment>
<evidence type="ECO:0000256" key="1">
    <source>
        <dbReference type="ARBA" id="ARBA00004214"/>
    </source>
</evidence>
<evidence type="ECO:0000256" key="11">
    <source>
        <dbReference type="ARBA" id="ARBA00023242"/>
    </source>
</evidence>
<comment type="subunit">
    <text evidence="16">Interacts with CHMP1A, CHMP1B, VPS4A and VTA1. Interacts with SPAST, STAMBP, and USP8. May interact with VPS37B. May associate with the ESCRT-I complex. Interacts with MITD1, in competition with VSP4. Interacts with SPART (via MIT domain); leading to the recruitment of SPART to midbodies. Interacts with SPAST.</text>
</comment>
<evidence type="ECO:0000256" key="15">
    <source>
        <dbReference type="ARBA" id="ARBA00046124"/>
    </source>
</evidence>
<name>A0A1S3H4V5_LINAN</name>
<dbReference type="InParanoid" id="A0A1S3H4V5"/>
<accession>A0A1S3H4V5</accession>
<feature type="region of interest" description="Disordered" evidence="17">
    <location>
        <begin position="261"/>
        <end position="344"/>
    </location>
</feature>
<evidence type="ECO:0000256" key="17">
    <source>
        <dbReference type="SAM" id="MobiDB-lite"/>
    </source>
</evidence>
<evidence type="ECO:0000256" key="9">
    <source>
        <dbReference type="ARBA" id="ARBA00022618"/>
    </source>
</evidence>
<evidence type="ECO:0000256" key="13">
    <source>
        <dbReference type="ARBA" id="ARBA00023329"/>
    </source>
</evidence>
<evidence type="ECO:0000256" key="2">
    <source>
        <dbReference type="ARBA" id="ARBA00004259"/>
    </source>
</evidence>
<dbReference type="GO" id="GO:0005635">
    <property type="term" value="C:nuclear envelope"/>
    <property type="evidence" value="ECO:0007669"/>
    <property type="project" value="UniProtKB-SubCell"/>
</dbReference>
<keyword evidence="7" id="KW-0963">Cytoplasm</keyword>
<dbReference type="Gene3D" id="1.20.1260.60">
    <property type="entry name" value="Vacuolar protein sorting-associated protein Ist1"/>
    <property type="match status" value="1"/>
</dbReference>
<dbReference type="FunCoup" id="A0A1S3H4V5">
    <property type="interactions" value="1827"/>
</dbReference>
<dbReference type="OrthoDB" id="29853at2759"/>
<evidence type="ECO:0000256" key="14">
    <source>
        <dbReference type="ARBA" id="ARBA00032374"/>
    </source>
</evidence>
<dbReference type="PANTHER" id="PTHR12161:SF5">
    <property type="entry name" value="IST1 HOMOLOG"/>
    <property type="match status" value="1"/>
</dbReference>
<keyword evidence="11" id="KW-0539">Nucleus</keyword>
<dbReference type="PANTHER" id="PTHR12161">
    <property type="entry name" value="IST1 FAMILY MEMBER"/>
    <property type="match status" value="1"/>
</dbReference>
<dbReference type="FunFam" id="1.20.1260.60:FF:000001">
    <property type="entry name" value="IST1 homolog isoform X1"/>
    <property type="match status" value="1"/>
</dbReference>
<feature type="region of interest" description="Disordered" evidence="17">
    <location>
        <begin position="200"/>
        <end position="232"/>
    </location>
</feature>
<proteinExistence type="inferred from homology"/>
<keyword evidence="12" id="KW-0131">Cell cycle</keyword>
<keyword evidence="18" id="KW-1185">Reference proteome</keyword>
<dbReference type="GO" id="GO:0051301">
    <property type="term" value="P:cell division"/>
    <property type="evidence" value="ECO:0007669"/>
    <property type="project" value="UniProtKB-KW"/>
</dbReference>
<evidence type="ECO:0000256" key="8">
    <source>
        <dbReference type="ARBA" id="ARBA00022553"/>
    </source>
</evidence>
<dbReference type="GO" id="GO:0005813">
    <property type="term" value="C:centrosome"/>
    <property type="evidence" value="ECO:0007669"/>
    <property type="project" value="UniProtKB-SubCell"/>
</dbReference>
<protein>
    <recommendedName>
        <fullName evidence="6">IST1 homolog</fullName>
    </recommendedName>
    <alternativeName>
        <fullName evidence="14">Charged multivesicular body protein 8</fullName>
    </alternativeName>
</protein>
<evidence type="ECO:0000256" key="7">
    <source>
        <dbReference type="ARBA" id="ARBA00022490"/>
    </source>
</evidence>
<dbReference type="GeneID" id="106152094"/>
<evidence type="ECO:0000256" key="10">
    <source>
        <dbReference type="ARBA" id="ARBA00023212"/>
    </source>
</evidence>
<dbReference type="Pfam" id="PF03398">
    <property type="entry name" value="Ist1"/>
    <property type="match status" value="1"/>
</dbReference>
<sequence>MFKSGPNYNKLKTNLRLCINRLKLLEKKKAELAMKARKEIADYISAAKEDRARIRVECIVREDYLVEAMEILEMYCDLLLARFGLVQTLKELDPGLEEPIASIIWATPRLQADCAELKAVSEQLTHKYGKEFAEASRTNSLNLVNDKLIHKLSVHAPPKLLIEKYMIEIARTYNVPFEPDPTVMRDDEIYAAESTLINFDNNKPGGGPSDGGFSGPSSGGGSGGGGGGFPVMPEVKPMDAAYPPGGPVAGAYPPPLPAVPAAGNLYPPQQGGHAPPFTYPDPHEVKPPLPSYNSLYDGQKPASAPPGNQPGGPHIGGMPDLPDLPAVPDSLPPAGGASVNEDVDFDDLTKRFEELKKRK</sequence>
<dbReference type="GO" id="GO:0030496">
    <property type="term" value="C:midbody"/>
    <property type="evidence" value="ECO:0007669"/>
    <property type="project" value="UniProtKB-SubCell"/>
</dbReference>
<feature type="compositionally biased region" description="Gly residues" evidence="17">
    <location>
        <begin position="204"/>
        <end position="229"/>
    </location>
</feature>
<keyword evidence="8" id="KW-0597">Phosphoprotein</keyword>
<dbReference type="STRING" id="7574.A0A1S3H4V5"/>
<evidence type="ECO:0000256" key="3">
    <source>
        <dbReference type="ARBA" id="ARBA00004300"/>
    </source>
</evidence>
<evidence type="ECO:0000313" key="19">
    <source>
        <dbReference type="RefSeq" id="XP_013381038.1"/>
    </source>
</evidence>
<organism evidence="18 19">
    <name type="scientific">Lingula anatina</name>
    <name type="common">Brachiopod</name>
    <name type="synonym">Lingula unguis</name>
    <dbReference type="NCBI Taxonomy" id="7574"/>
    <lineage>
        <taxon>Eukaryota</taxon>
        <taxon>Metazoa</taxon>
        <taxon>Spiralia</taxon>
        <taxon>Lophotrochozoa</taxon>
        <taxon>Brachiopoda</taxon>
        <taxon>Linguliformea</taxon>
        <taxon>Lingulata</taxon>
        <taxon>Lingulida</taxon>
        <taxon>Linguloidea</taxon>
        <taxon>Lingulidae</taxon>
        <taxon>Lingula</taxon>
    </lineage>
</organism>
<dbReference type="AlphaFoldDB" id="A0A1S3H4V5"/>
<dbReference type="GO" id="GO:0015031">
    <property type="term" value="P:protein transport"/>
    <property type="evidence" value="ECO:0007669"/>
    <property type="project" value="InterPro"/>
</dbReference>
<keyword evidence="9" id="KW-0132">Cell division</keyword>
<keyword evidence="10" id="KW-0206">Cytoskeleton</keyword>
<keyword evidence="13" id="KW-0968">Cytoplasmic vesicle</keyword>
<dbReference type="OMA" id="YQPFPNI"/>
<dbReference type="InterPro" id="IPR042277">
    <property type="entry name" value="IST1-like"/>
</dbReference>
<dbReference type="RefSeq" id="XP_013381038.1">
    <property type="nucleotide sequence ID" value="XM_013525584.1"/>
</dbReference>
<evidence type="ECO:0000313" key="18">
    <source>
        <dbReference type="Proteomes" id="UP000085678"/>
    </source>
</evidence>
<reference evidence="19" key="1">
    <citation type="submission" date="2025-08" db="UniProtKB">
        <authorList>
            <consortium name="RefSeq"/>
        </authorList>
    </citation>
    <scope>IDENTIFICATION</scope>
    <source>
        <tissue evidence="19">Gonads</tissue>
    </source>
</reference>
<evidence type="ECO:0000256" key="6">
    <source>
        <dbReference type="ARBA" id="ARBA00014513"/>
    </source>
</evidence>
<dbReference type="InterPro" id="IPR005061">
    <property type="entry name" value="Ist1"/>
</dbReference>